<protein>
    <submittedName>
        <fullName evidence="5">Methyltransferase</fullName>
    </submittedName>
</protein>
<dbReference type="RefSeq" id="WP_188687568.1">
    <property type="nucleotide sequence ID" value="NZ_BMLY01000001.1"/>
</dbReference>
<organism evidence="5 6">
    <name type="scientific">Silvimonas amylolytica</name>
    <dbReference type="NCBI Taxonomy" id="449663"/>
    <lineage>
        <taxon>Bacteria</taxon>
        <taxon>Pseudomonadati</taxon>
        <taxon>Pseudomonadota</taxon>
        <taxon>Betaproteobacteria</taxon>
        <taxon>Neisseriales</taxon>
        <taxon>Chitinibacteraceae</taxon>
        <taxon>Silvimonas</taxon>
    </lineage>
</organism>
<comment type="caution">
    <text evidence="5">The sequence shown here is derived from an EMBL/GenBank/DDBJ whole genome shotgun (WGS) entry which is preliminary data.</text>
</comment>
<dbReference type="InterPro" id="IPR029063">
    <property type="entry name" value="SAM-dependent_MTases_sf"/>
</dbReference>
<evidence type="ECO:0000256" key="3">
    <source>
        <dbReference type="ARBA" id="ARBA00022691"/>
    </source>
</evidence>
<dbReference type="CDD" id="cd02440">
    <property type="entry name" value="AdoMet_MTases"/>
    <property type="match status" value="1"/>
</dbReference>
<keyword evidence="3" id="KW-0949">S-adenosyl-L-methionine</keyword>
<keyword evidence="2" id="KW-0808">Transferase</keyword>
<evidence type="ECO:0000256" key="1">
    <source>
        <dbReference type="ARBA" id="ARBA00022603"/>
    </source>
</evidence>
<evidence type="ECO:0000313" key="6">
    <source>
        <dbReference type="Proteomes" id="UP000621859"/>
    </source>
</evidence>
<accession>A0ABQ2PF88</accession>
<feature type="domain" description="Methyltransferase type 11" evidence="4">
    <location>
        <begin position="47"/>
        <end position="142"/>
    </location>
</feature>
<dbReference type="GO" id="GO:0032259">
    <property type="term" value="P:methylation"/>
    <property type="evidence" value="ECO:0007669"/>
    <property type="project" value="UniProtKB-KW"/>
</dbReference>
<keyword evidence="1 5" id="KW-0489">Methyltransferase</keyword>
<sequence>MPQNIYDNPTFFKGYKALRQRDTGLNGAVEMPALQSLLPVLVGLQVLDLGCGFGDFARFARLHGAASVVGVDISANMLEEARHLTADRAITYQHSSIERFQPAPGVTFDLVVSSLALHYVEDYAAAVRAVWQVLKPGGLFVFSVEHPLCTANPVGWIKDETDNKVHWPLDHYQSEGQRDTRWFVDGVIKYHRTTQTWINTLLDNGFVLERMSEPGPIAEAVQARPALADENRRPPFLLLRARRQA</sequence>
<dbReference type="Gene3D" id="3.40.50.150">
    <property type="entry name" value="Vaccinia Virus protein VP39"/>
    <property type="match status" value="1"/>
</dbReference>
<evidence type="ECO:0000259" key="4">
    <source>
        <dbReference type="Pfam" id="PF08241"/>
    </source>
</evidence>
<dbReference type="EMBL" id="BMLY01000001">
    <property type="protein sequence ID" value="GGP24229.1"/>
    <property type="molecule type" value="Genomic_DNA"/>
</dbReference>
<evidence type="ECO:0000313" key="5">
    <source>
        <dbReference type="EMBL" id="GGP24229.1"/>
    </source>
</evidence>
<dbReference type="Proteomes" id="UP000621859">
    <property type="component" value="Unassembled WGS sequence"/>
</dbReference>
<reference evidence="6" key="1">
    <citation type="journal article" date="2019" name="Int. J. Syst. Evol. Microbiol.">
        <title>The Global Catalogue of Microorganisms (GCM) 10K type strain sequencing project: providing services to taxonomists for standard genome sequencing and annotation.</title>
        <authorList>
            <consortium name="The Broad Institute Genomics Platform"/>
            <consortium name="The Broad Institute Genome Sequencing Center for Infectious Disease"/>
            <person name="Wu L."/>
            <person name="Ma J."/>
        </authorList>
    </citation>
    <scope>NUCLEOTIDE SEQUENCE [LARGE SCALE GENOMIC DNA]</scope>
    <source>
        <strain evidence="6">CGMCC 1.8860</strain>
    </source>
</reference>
<gene>
    <name evidence="5" type="ORF">GCM10010971_00480</name>
</gene>
<keyword evidence="6" id="KW-1185">Reference proteome</keyword>
<dbReference type="PANTHER" id="PTHR43464:SF19">
    <property type="entry name" value="UBIQUINONE BIOSYNTHESIS O-METHYLTRANSFERASE, MITOCHONDRIAL"/>
    <property type="match status" value="1"/>
</dbReference>
<proteinExistence type="predicted"/>
<dbReference type="GO" id="GO:0008168">
    <property type="term" value="F:methyltransferase activity"/>
    <property type="evidence" value="ECO:0007669"/>
    <property type="project" value="UniProtKB-KW"/>
</dbReference>
<dbReference type="InterPro" id="IPR013216">
    <property type="entry name" value="Methyltransf_11"/>
</dbReference>
<dbReference type="Pfam" id="PF08241">
    <property type="entry name" value="Methyltransf_11"/>
    <property type="match status" value="1"/>
</dbReference>
<dbReference type="PANTHER" id="PTHR43464">
    <property type="entry name" value="METHYLTRANSFERASE"/>
    <property type="match status" value="1"/>
</dbReference>
<evidence type="ECO:0000256" key="2">
    <source>
        <dbReference type="ARBA" id="ARBA00022679"/>
    </source>
</evidence>
<dbReference type="SUPFAM" id="SSF53335">
    <property type="entry name" value="S-adenosyl-L-methionine-dependent methyltransferases"/>
    <property type="match status" value="1"/>
</dbReference>
<name>A0ABQ2PF88_9NEIS</name>